<proteinExistence type="predicted"/>
<protein>
    <submittedName>
        <fullName evidence="1">Uncharacterized protein</fullName>
    </submittedName>
</protein>
<comment type="caution">
    <text evidence="1">The sequence shown here is derived from an EMBL/GenBank/DDBJ whole genome shotgun (WGS) entry which is preliminary data.</text>
</comment>
<dbReference type="InterPro" id="IPR005050">
    <property type="entry name" value="Enod93"/>
</dbReference>
<accession>A0A843VEM9</accession>
<feature type="non-terminal residue" evidence="1">
    <location>
        <position position="1"/>
    </location>
</feature>
<dbReference type="EMBL" id="NMUH01001281">
    <property type="protein sequence ID" value="MQL90883.1"/>
    <property type="molecule type" value="Genomic_DNA"/>
</dbReference>
<sequence length="77" mass="8514">MKQGSLTPGRSRFIHIMKQGSLMTVLVLAKKARSQTEDECVLKETYEIVIATVAGFFISADKTILEGAKKNSLDKLK</sequence>
<evidence type="ECO:0000313" key="2">
    <source>
        <dbReference type="Proteomes" id="UP000652761"/>
    </source>
</evidence>
<dbReference type="Pfam" id="PF03386">
    <property type="entry name" value="ENOD93"/>
    <property type="match status" value="1"/>
</dbReference>
<dbReference type="AlphaFoldDB" id="A0A843VEM9"/>
<gene>
    <name evidence="1" type="ORF">Taro_023479</name>
</gene>
<reference evidence="1" key="1">
    <citation type="submission" date="2017-07" db="EMBL/GenBank/DDBJ databases">
        <title>Taro Niue Genome Assembly and Annotation.</title>
        <authorList>
            <person name="Atibalentja N."/>
            <person name="Keating K."/>
            <person name="Fields C.J."/>
        </authorList>
    </citation>
    <scope>NUCLEOTIDE SEQUENCE</scope>
    <source>
        <strain evidence="1">Niue_2</strain>
        <tissue evidence="1">Leaf</tissue>
    </source>
</reference>
<evidence type="ECO:0000313" key="1">
    <source>
        <dbReference type="EMBL" id="MQL90883.1"/>
    </source>
</evidence>
<name>A0A843VEM9_COLES</name>
<organism evidence="1 2">
    <name type="scientific">Colocasia esculenta</name>
    <name type="common">Wild taro</name>
    <name type="synonym">Arum esculentum</name>
    <dbReference type="NCBI Taxonomy" id="4460"/>
    <lineage>
        <taxon>Eukaryota</taxon>
        <taxon>Viridiplantae</taxon>
        <taxon>Streptophyta</taxon>
        <taxon>Embryophyta</taxon>
        <taxon>Tracheophyta</taxon>
        <taxon>Spermatophyta</taxon>
        <taxon>Magnoliopsida</taxon>
        <taxon>Liliopsida</taxon>
        <taxon>Araceae</taxon>
        <taxon>Aroideae</taxon>
        <taxon>Colocasieae</taxon>
        <taxon>Colocasia</taxon>
    </lineage>
</organism>
<dbReference type="Proteomes" id="UP000652761">
    <property type="component" value="Unassembled WGS sequence"/>
</dbReference>
<keyword evidence="2" id="KW-1185">Reference proteome</keyword>